<sequence>MLKKVLSISLTFLLATVLLAGCGQKSDSQEIKLGAVFPLTGDVSAMGQSCKNALQMLEEETNANGGINGKKVKFSFEDDENKPSNSANAIQKLINSDKVVGVVGSYASKCSISMGPIATSNEVPMISVSTSPKVTKNGGDYVFTSTFNDTFQGTIIAKIAAEDLKAKTAAVLYDVGNDYDKGLNEFFTTNFKKLGGKVLTSATFNAGDQDFSAQLTNIKKLNPDVLILPDYYGTVALIAKQARDLGITSTFIGGDGWDSPALFDIGGTSVNGSYFSNFFSTGDTTPGYIKFRQGYEKKYGKTPDAIAASSYNAGSLLIEAIKKADSTEGSKIRDALKNIDFEGVAGKTKYDSNRNAIMGGDVIKIENQKQVFVRKVSQ</sequence>
<feature type="signal peptide" evidence="3">
    <location>
        <begin position="1"/>
        <end position="20"/>
    </location>
</feature>
<keyword evidence="6" id="KW-1185">Reference proteome</keyword>
<comment type="caution">
    <text evidence="5">The sequence shown here is derived from an EMBL/GenBank/DDBJ whole genome shotgun (WGS) entry which is preliminary data.</text>
</comment>
<dbReference type="PROSITE" id="PS51257">
    <property type="entry name" value="PROKAR_LIPOPROTEIN"/>
    <property type="match status" value="1"/>
</dbReference>
<reference evidence="5 6" key="1">
    <citation type="submission" date="2024-11" db="EMBL/GenBank/DDBJ databases">
        <authorList>
            <person name="Heng Y.C."/>
            <person name="Lim A.C.H."/>
            <person name="Lee J.K.Y."/>
            <person name="Kittelmann S."/>
        </authorList>
    </citation>
    <scope>NUCLEOTIDE SEQUENCE [LARGE SCALE GENOMIC DNA]</scope>
    <source>
        <strain evidence="5 6">WILCCON 0269</strain>
    </source>
</reference>
<organism evidence="5 6">
    <name type="scientific">Candidatus Clostridium eludens</name>
    <dbReference type="NCBI Taxonomy" id="3381663"/>
    <lineage>
        <taxon>Bacteria</taxon>
        <taxon>Bacillati</taxon>
        <taxon>Bacillota</taxon>
        <taxon>Clostridia</taxon>
        <taxon>Eubacteriales</taxon>
        <taxon>Clostridiaceae</taxon>
        <taxon>Clostridium</taxon>
    </lineage>
</organism>
<feature type="domain" description="Leucine-binding protein" evidence="4">
    <location>
        <begin position="30"/>
        <end position="357"/>
    </location>
</feature>
<dbReference type="Gene3D" id="3.40.50.2300">
    <property type="match status" value="2"/>
</dbReference>
<evidence type="ECO:0000256" key="1">
    <source>
        <dbReference type="ARBA" id="ARBA00010062"/>
    </source>
</evidence>
<dbReference type="InterPro" id="IPR028082">
    <property type="entry name" value="Peripla_BP_I"/>
</dbReference>
<evidence type="ECO:0000259" key="4">
    <source>
        <dbReference type="Pfam" id="PF13458"/>
    </source>
</evidence>
<gene>
    <name evidence="5" type="ORF">ACJDU8_04955</name>
</gene>
<evidence type="ECO:0000313" key="5">
    <source>
        <dbReference type="EMBL" id="MFL0194926.1"/>
    </source>
</evidence>
<dbReference type="RefSeq" id="WP_406791045.1">
    <property type="nucleotide sequence ID" value="NZ_JBJHZX010000005.1"/>
</dbReference>
<dbReference type="SUPFAM" id="SSF53822">
    <property type="entry name" value="Periplasmic binding protein-like I"/>
    <property type="match status" value="1"/>
</dbReference>
<name>A0ABW8SHV6_9CLOT</name>
<evidence type="ECO:0000256" key="3">
    <source>
        <dbReference type="SAM" id="SignalP"/>
    </source>
</evidence>
<evidence type="ECO:0000256" key="2">
    <source>
        <dbReference type="ARBA" id="ARBA00022729"/>
    </source>
</evidence>
<accession>A0ABW8SHV6</accession>
<dbReference type="Pfam" id="PF13458">
    <property type="entry name" value="Peripla_BP_6"/>
    <property type="match status" value="1"/>
</dbReference>
<protein>
    <submittedName>
        <fullName evidence="5">ABC transporter substrate-binding protein</fullName>
    </submittedName>
</protein>
<dbReference type="InterPro" id="IPR028081">
    <property type="entry name" value="Leu-bd"/>
</dbReference>
<dbReference type="EMBL" id="JBJHZX010000005">
    <property type="protein sequence ID" value="MFL0194926.1"/>
    <property type="molecule type" value="Genomic_DNA"/>
</dbReference>
<feature type="chain" id="PRO_5045420713" evidence="3">
    <location>
        <begin position="21"/>
        <end position="378"/>
    </location>
</feature>
<dbReference type="InterPro" id="IPR051010">
    <property type="entry name" value="BCAA_transport"/>
</dbReference>
<keyword evidence="2 3" id="KW-0732">Signal</keyword>
<dbReference type="CDD" id="cd06347">
    <property type="entry name" value="PBP1_ABC_LivK_ligand_binding-like"/>
    <property type="match status" value="1"/>
</dbReference>
<dbReference type="PANTHER" id="PTHR30483">
    <property type="entry name" value="LEUCINE-SPECIFIC-BINDING PROTEIN"/>
    <property type="match status" value="1"/>
</dbReference>
<evidence type="ECO:0000313" key="6">
    <source>
        <dbReference type="Proteomes" id="UP001623660"/>
    </source>
</evidence>
<comment type="similarity">
    <text evidence="1">Belongs to the leucine-binding protein family.</text>
</comment>
<proteinExistence type="inferred from homology"/>
<dbReference type="Proteomes" id="UP001623660">
    <property type="component" value="Unassembled WGS sequence"/>
</dbReference>
<dbReference type="PANTHER" id="PTHR30483:SF6">
    <property type="entry name" value="PERIPLASMIC BINDING PROTEIN OF ABC TRANSPORTER FOR NATURAL AMINO ACIDS"/>
    <property type="match status" value="1"/>
</dbReference>